<protein>
    <submittedName>
        <fullName evidence="1">Uncharacterized protein</fullName>
    </submittedName>
</protein>
<reference evidence="1" key="1">
    <citation type="submission" date="2020-12" db="EMBL/GenBank/DDBJ databases">
        <title>WGS assembly of Carya illinoinensis cv. Pawnee.</title>
        <authorList>
            <person name="Platts A."/>
            <person name="Shu S."/>
            <person name="Wright S."/>
            <person name="Barry K."/>
            <person name="Edger P."/>
            <person name="Pires J.C."/>
            <person name="Schmutz J."/>
        </authorList>
    </citation>
    <scope>NUCLEOTIDE SEQUENCE</scope>
    <source>
        <tissue evidence="1">Leaf</tissue>
    </source>
</reference>
<proteinExistence type="predicted"/>
<evidence type="ECO:0000313" key="2">
    <source>
        <dbReference type="Proteomes" id="UP000811609"/>
    </source>
</evidence>
<organism evidence="1 2">
    <name type="scientific">Carya illinoinensis</name>
    <name type="common">Pecan</name>
    <dbReference type="NCBI Taxonomy" id="32201"/>
    <lineage>
        <taxon>Eukaryota</taxon>
        <taxon>Viridiplantae</taxon>
        <taxon>Streptophyta</taxon>
        <taxon>Embryophyta</taxon>
        <taxon>Tracheophyta</taxon>
        <taxon>Spermatophyta</taxon>
        <taxon>Magnoliopsida</taxon>
        <taxon>eudicotyledons</taxon>
        <taxon>Gunneridae</taxon>
        <taxon>Pentapetalae</taxon>
        <taxon>rosids</taxon>
        <taxon>fabids</taxon>
        <taxon>Fagales</taxon>
        <taxon>Juglandaceae</taxon>
        <taxon>Carya</taxon>
    </lineage>
</organism>
<dbReference type="AlphaFoldDB" id="A0A8T1N2T0"/>
<dbReference type="Proteomes" id="UP000811609">
    <property type="component" value="Chromosome 16"/>
</dbReference>
<accession>A0A8T1N2T0</accession>
<comment type="caution">
    <text evidence="1">The sequence shown here is derived from an EMBL/GenBank/DDBJ whole genome shotgun (WGS) entry which is preliminary data.</text>
</comment>
<name>A0A8T1N2T0_CARIL</name>
<sequence length="127" mass="14411">MTEIKALSASSIITFLLKTLYRGLPPGILKHRSHFKHLPNVAEEVINAALTQVLGTIQPIWVKNAHLNLRGHERFVGIPCVEAVVEHHTSQLFFEISKSACISFIILRIQRMATQKSYNPHVLFKIF</sequence>
<gene>
    <name evidence="1" type="ORF">CIPAW_16G015700</name>
</gene>
<keyword evidence="2" id="KW-1185">Reference proteome</keyword>
<evidence type="ECO:0000313" key="1">
    <source>
        <dbReference type="EMBL" id="KAG6624285.1"/>
    </source>
</evidence>
<dbReference type="EMBL" id="CM031824">
    <property type="protein sequence ID" value="KAG6624285.1"/>
    <property type="molecule type" value="Genomic_DNA"/>
</dbReference>